<keyword evidence="2" id="KW-1133">Transmembrane helix</keyword>
<feature type="compositionally biased region" description="Polar residues" evidence="1">
    <location>
        <begin position="78"/>
        <end position="91"/>
    </location>
</feature>
<comment type="caution">
    <text evidence="4">The sequence shown here is derived from an EMBL/GenBank/DDBJ whole genome shotgun (WGS) entry which is preliminary data.</text>
</comment>
<feature type="compositionally biased region" description="Low complexity" evidence="1">
    <location>
        <begin position="23"/>
        <end position="40"/>
    </location>
</feature>
<keyword evidence="2" id="KW-0472">Membrane</keyword>
<accession>A0A6A2VX97</accession>
<dbReference type="RefSeq" id="WP_167511086.1">
    <property type="nucleotide sequence ID" value="NZ_JBHLXF010000026.1"/>
</dbReference>
<feature type="region of interest" description="Disordered" evidence="1">
    <location>
        <begin position="1"/>
        <end position="94"/>
    </location>
</feature>
<feature type="compositionally biased region" description="Polar residues" evidence="1">
    <location>
        <begin position="47"/>
        <end position="56"/>
    </location>
</feature>
<evidence type="ECO:0000313" key="5">
    <source>
        <dbReference type="Proteomes" id="UP000440041"/>
    </source>
</evidence>
<dbReference type="EMBL" id="WBSO01000010">
    <property type="protein sequence ID" value="KAB8297419.1"/>
    <property type="molecule type" value="Genomic_DNA"/>
</dbReference>
<keyword evidence="5" id="KW-1185">Reference proteome</keyword>
<dbReference type="Proteomes" id="UP000440041">
    <property type="component" value="Unassembled WGS sequence"/>
</dbReference>
<protein>
    <recommendedName>
        <fullName evidence="3">DUF4190 domain-containing protein</fullName>
    </recommendedName>
</protein>
<gene>
    <name evidence="4" type="ORF">DSM100238_1304</name>
</gene>
<feature type="domain" description="DUF4190" evidence="3">
    <location>
        <begin position="173"/>
        <end position="226"/>
    </location>
</feature>
<organism evidence="4 5">
    <name type="scientific">Bifidobacterium apri</name>
    <dbReference type="NCBI Taxonomy" id="1769423"/>
    <lineage>
        <taxon>Bacteria</taxon>
        <taxon>Bacillati</taxon>
        <taxon>Actinomycetota</taxon>
        <taxon>Actinomycetes</taxon>
        <taxon>Bifidobacteriales</taxon>
        <taxon>Bifidobacteriaceae</taxon>
        <taxon>Bifidobacterium</taxon>
    </lineage>
</organism>
<keyword evidence="2" id="KW-0812">Transmembrane</keyword>
<sequence length="249" mass="26891">MTNGQIPWDAQSGDQPAAGADEQQMPQNAQSAAQQAYFSQPPLPDAQPSQPATAQYGQPDARSFGQPPMPQGQPAAQSFEQSPLPDNSQYQAPAPQEGYYAQPQAVDAQGYPQQDYPQQQYYQPQDYPPQQGYPYPQQDYSQQYYAQPAPAAAPGYGAPYGTPYPSKPKTNTLAIVGFVCSFLISIVGLILCIVAKNQIKTSGERGDGLATAGIIISIVWMVLSVVCNLYLRQYLGSAVLLPMSLGFLS</sequence>
<reference evidence="4 5" key="1">
    <citation type="submission" date="2019-09" db="EMBL/GenBank/DDBJ databases">
        <title>Characterization of the phylogenetic diversity of two novel species belonging to the genus Bifidobacterium: Bifidobacterium cebidarum sp. nov. and Bifidobacterium leontopitheci sp. nov.</title>
        <authorList>
            <person name="Lugli G.A."/>
            <person name="Duranti S."/>
            <person name="Milani C."/>
            <person name="Turroni F."/>
            <person name="Ventura M."/>
        </authorList>
    </citation>
    <scope>NUCLEOTIDE SEQUENCE [LARGE SCALE GENOMIC DNA]</scope>
    <source>
        <strain evidence="4 5">DSM 100238</strain>
    </source>
</reference>
<evidence type="ECO:0000256" key="2">
    <source>
        <dbReference type="SAM" id="Phobius"/>
    </source>
</evidence>
<evidence type="ECO:0000313" key="4">
    <source>
        <dbReference type="EMBL" id="KAB8297419.1"/>
    </source>
</evidence>
<evidence type="ECO:0000256" key="1">
    <source>
        <dbReference type="SAM" id="MobiDB-lite"/>
    </source>
</evidence>
<dbReference type="Pfam" id="PF13828">
    <property type="entry name" value="DUF4190"/>
    <property type="match status" value="1"/>
</dbReference>
<name>A0A6A2VX97_9BIFI</name>
<dbReference type="AlphaFoldDB" id="A0A6A2VX97"/>
<feature type="transmembrane region" description="Helical" evidence="2">
    <location>
        <begin position="173"/>
        <end position="195"/>
    </location>
</feature>
<evidence type="ECO:0000259" key="3">
    <source>
        <dbReference type="Pfam" id="PF13828"/>
    </source>
</evidence>
<dbReference type="InterPro" id="IPR025241">
    <property type="entry name" value="DUF4190"/>
</dbReference>
<feature type="transmembrane region" description="Helical" evidence="2">
    <location>
        <begin position="207"/>
        <end position="231"/>
    </location>
</feature>
<proteinExistence type="predicted"/>